<keyword evidence="1" id="KW-1133">Transmembrane helix</keyword>
<keyword evidence="4" id="KW-1185">Reference proteome</keyword>
<proteinExistence type="predicted"/>
<keyword evidence="1" id="KW-0472">Membrane</keyword>
<feature type="transmembrane region" description="Helical" evidence="1">
    <location>
        <begin position="63"/>
        <end position="82"/>
    </location>
</feature>
<feature type="transmembrane region" description="Helical" evidence="1">
    <location>
        <begin position="12"/>
        <end position="33"/>
    </location>
</feature>
<evidence type="ECO:0000313" key="4">
    <source>
        <dbReference type="Proteomes" id="UP001207228"/>
    </source>
</evidence>
<evidence type="ECO:0000256" key="1">
    <source>
        <dbReference type="SAM" id="Phobius"/>
    </source>
</evidence>
<feature type="domain" description="CBU-0592-like" evidence="2">
    <location>
        <begin position="10"/>
        <end position="81"/>
    </location>
</feature>
<evidence type="ECO:0000259" key="2">
    <source>
        <dbReference type="Pfam" id="PF26604"/>
    </source>
</evidence>
<keyword evidence="1" id="KW-0812">Transmembrane</keyword>
<dbReference type="EMBL" id="JAPFQO010000012">
    <property type="protein sequence ID" value="MCX2741715.1"/>
    <property type="molecule type" value="Genomic_DNA"/>
</dbReference>
<sequence length="85" mass="9282">MVSLRKYIGEAIGWTSALFSVTAFTLNSMGLVSSQSLEYLGMNIVGCFLMIMYAAAKKAHASWVLNAIFLLVAVIALVRVYVMQS</sequence>
<dbReference type="Proteomes" id="UP001207228">
    <property type="component" value="Unassembled WGS sequence"/>
</dbReference>
<reference evidence="3 4" key="1">
    <citation type="submission" date="2022-11" db="EMBL/GenBank/DDBJ databases">
        <title>The characterization of three novel Bacteroidetes species and genomic analysis of their roles in tidal elemental geochemical cycles.</title>
        <authorList>
            <person name="Ma K.-J."/>
        </authorList>
    </citation>
    <scope>NUCLEOTIDE SEQUENCE [LARGE SCALE GENOMIC DNA]</scope>
    <source>
        <strain evidence="3 4">M82</strain>
    </source>
</reference>
<dbReference type="InterPro" id="IPR058058">
    <property type="entry name" value="CBU_0592-like"/>
</dbReference>
<dbReference type="Pfam" id="PF26604">
    <property type="entry name" value="CBU_0592"/>
    <property type="match status" value="1"/>
</dbReference>
<dbReference type="NCBIfam" id="NF047864">
    <property type="entry name" value="CBU_0592_membra"/>
    <property type="match status" value="1"/>
</dbReference>
<feature type="transmembrane region" description="Helical" evidence="1">
    <location>
        <begin position="39"/>
        <end position="56"/>
    </location>
</feature>
<comment type="caution">
    <text evidence="3">The sequence shown here is derived from an EMBL/GenBank/DDBJ whole genome shotgun (WGS) entry which is preliminary data.</text>
</comment>
<name>A0ABT3RKJ8_9BACT</name>
<accession>A0ABT3RKJ8</accession>
<gene>
    <name evidence="3" type="ORF">OO017_17295</name>
</gene>
<evidence type="ECO:0000313" key="3">
    <source>
        <dbReference type="EMBL" id="MCX2741715.1"/>
    </source>
</evidence>
<protein>
    <recommendedName>
        <fullName evidence="2">CBU-0592-like domain-containing protein</fullName>
    </recommendedName>
</protein>
<dbReference type="RefSeq" id="WP_266053950.1">
    <property type="nucleotide sequence ID" value="NZ_JAPFQO010000012.1"/>
</dbReference>
<organism evidence="3 4">
    <name type="scientific">Pontibacter anaerobius</name>
    <dbReference type="NCBI Taxonomy" id="2993940"/>
    <lineage>
        <taxon>Bacteria</taxon>
        <taxon>Pseudomonadati</taxon>
        <taxon>Bacteroidota</taxon>
        <taxon>Cytophagia</taxon>
        <taxon>Cytophagales</taxon>
        <taxon>Hymenobacteraceae</taxon>
        <taxon>Pontibacter</taxon>
    </lineage>
</organism>